<dbReference type="SMART" id="SM00822">
    <property type="entry name" value="PKS_KR"/>
    <property type="match status" value="1"/>
</dbReference>
<dbReference type="EMBL" id="JAHHGM010000027">
    <property type="protein sequence ID" value="MBT2991111.1"/>
    <property type="molecule type" value="Genomic_DNA"/>
</dbReference>
<dbReference type="PANTHER" id="PTHR43477">
    <property type="entry name" value="DIHYDROANTICAPSIN 7-DEHYDROGENASE"/>
    <property type="match status" value="1"/>
</dbReference>
<feature type="domain" description="Ketoreductase" evidence="3">
    <location>
        <begin position="2"/>
        <end position="162"/>
    </location>
</feature>
<protein>
    <submittedName>
        <fullName evidence="4">SDR family oxidoreductase</fullName>
    </submittedName>
</protein>
<reference evidence="4 5" key="1">
    <citation type="submission" date="2021-05" db="EMBL/GenBank/DDBJ databases">
        <title>Genetic and Functional Diversity in Clade A Lucinid endosymbionts from the Bahamas.</title>
        <authorList>
            <person name="Giani N.M."/>
            <person name="Engel A.S."/>
            <person name="Campbell B.J."/>
        </authorList>
    </citation>
    <scope>NUCLEOTIDE SEQUENCE [LARGE SCALE GENOMIC DNA]</scope>
    <source>
        <strain evidence="4">LUC16012Gg_MoonRockCtena</strain>
    </source>
</reference>
<dbReference type="InterPro" id="IPR057326">
    <property type="entry name" value="KR_dom"/>
</dbReference>
<dbReference type="Pfam" id="PF13561">
    <property type="entry name" value="adh_short_C2"/>
    <property type="match status" value="1"/>
</dbReference>
<comment type="caution">
    <text evidence="4">The sequence shown here is derived from an EMBL/GenBank/DDBJ whole genome shotgun (WGS) entry which is preliminary data.</text>
</comment>
<dbReference type="InterPro" id="IPR002347">
    <property type="entry name" value="SDR_fam"/>
</dbReference>
<gene>
    <name evidence="4" type="ORF">KME65_19295</name>
</gene>
<accession>A0A944QX93</accession>
<proteinExistence type="inferred from homology"/>
<dbReference type="SUPFAM" id="SSF51735">
    <property type="entry name" value="NAD(P)-binding Rossmann-fold domains"/>
    <property type="match status" value="1"/>
</dbReference>
<evidence type="ECO:0000256" key="1">
    <source>
        <dbReference type="ARBA" id="ARBA00006484"/>
    </source>
</evidence>
<dbReference type="Gene3D" id="3.40.50.720">
    <property type="entry name" value="NAD(P)-binding Rossmann-like Domain"/>
    <property type="match status" value="1"/>
</dbReference>
<dbReference type="PRINTS" id="PR00081">
    <property type="entry name" value="GDHRDH"/>
</dbReference>
<dbReference type="Proteomes" id="UP000770889">
    <property type="component" value="Unassembled WGS sequence"/>
</dbReference>
<keyword evidence="2" id="KW-0560">Oxidoreductase</keyword>
<comment type="similarity">
    <text evidence="1">Belongs to the short-chain dehydrogenases/reductases (SDR) family.</text>
</comment>
<name>A0A944QX93_9GAMM</name>
<sequence length="230" mass="24137">MPNTLIVGAGSGVGLSLAESLIADGHELWTTSRSPQHPLQTHHQCWEAETEFPADTLPDTLACMVYCPGTLSLQPFSRTDLTTFVEDMEINLFGAVRALQAALPALQRSEQASVVLFSSVAATAGMPMHASIAAAKGGIEGITRALAAELAPGIRVNAVAPSLTDTPLASSLLRSDRQRENAAARHPLGRIGQPHNIVSAVKFLLSVDAAWITGQILAVDGGIGAVRRFA</sequence>
<dbReference type="CDD" id="cd05233">
    <property type="entry name" value="SDR_c"/>
    <property type="match status" value="1"/>
</dbReference>
<evidence type="ECO:0000313" key="4">
    <source>
        <dbReference type="EMBL" id="MBT2991111.1"/>
    </source>
</evidence>
<organism evidence="4 5">
    <name type="scientific">Candidatus Thiodiazotropha taylori</name>
    <dbReference type="NCBI Taxonomy" id="2792791"/>
    <lineage>
        <taxon>Bacteria</taxon>
        <taxon>Pseudomonadati</taxon>
        <taxon>Pseudomonadota</taxon>
        <taxon>Gammaproteobacteria</taxon>
        <taxon>Chromatiales</taxon>
        <taxon>Sedimenticolaceae</taxon>
        <taxon>Candidatus Thiodiazotropha</taxon>
    </lineage>
</organism>
<evidence type="ECO:0000256" key="2">
    <source>
        <dbReference type="ARBA" id="ARBA00023002"/>
    </source>
</evidence>
<dbReference type="InterPro" id="IPR036291">
    <property type="entry name" value="NAD(P)-bd_dom_sf"/>
</dbReference>
<dbReference type="GO" id="GO:0016491">
    <property type="term" value="F:oxidoreductase activity"/>
    <property type="evidence" value="ECO:0007669"/>
    <property type="project" value="UniProtKB-KW"/>
</dbReference>
<dbReference type="PANTHER" id="PTHR43477:SF1">
    <property type="entry name" value="DIHYDROANTICAPSIN 7-DEHYDROGENASE"/>
    <property type="match status" value="1"/>
</dbReference>
<dbReference type="AlphaFoldDB" id="A0A944QX93"/>
<dbReference type="InterPro" id="IPR051122">
    <property type="entry name" value="SDR_DHRS6-like"/>
</dbReference>
<evidence type="ECO:0000259" key="3">
    <source>
        <dbReference type="SMART" id="SM00822"/>
    </source>
</evidence>
<evidence type="ECO:0000313" key="5">
    <source>
        <dbReference type="Proteomes" id="UP000770889"/>
    </source>
</evidence>